<gene>
    <name evidence="1" type="ORF">CTI12_AA117450</name>
</gene>
<reference evidence="1 2" key="1">
    <citation type="journal article" date="2018" name="Mol. Plant">
        <title>The genome of Artemisia annua provides insight into the evolution of Asteraceae family and artemisinin biosynthesis.</title>
        <authorList>
            <person name="Shen Q."/>
            <person name="Zhang L."/>
            <person name="Liao Z."/>
            <person name="Wang S."/>
            <person name="Yan T."/>
            <person name="Shi P."/>
            <person name="Liu M."/>
            <person name="Fu X."/>
            <person name="Pan Q."/>
            <person name="Wang Y."/>
            <person name="Lv Z."/>
            <person name="Lu X."/>
            <person name="Zhang F."/>
            <person name="Jiang W."/>
            <person name="Ma Y."/>
            <person name="Chen M."/>
            <person name="Hao X."/>
            <person name="Li L."/>
            <person name="Tang Y."/>
            <person name="Lv G."/>
            <person name="Zhou Y."/>
            <person name="Sun X."/>
            <person name="Brodelius P.E."/>
            <person name="Rose J.K.C."/>
            <person name="Tang K."/>
        </authorList>
    </citation>
    <scope>NUCLEOTIDE SEQUENCE [LARGE SCALE GENOMIC DNA]</scope>
    <source>
        <strain evidence="2">cv. Huhao1</strain>
        <tissue evidence="1">Leaf</tissue>
    </source>
</reference>
<name>A0A2U1PSW0_ARTAN</name>
<organism evidence="1 2">
    <name type="scientific">Artemisia annua</name>
    <name type="common">Sweet wormwood</name>
    <dbReference type="NCBI Taxonomy" id="35608"/>
    <lineage>
        <taxon>Eukaryota</taxon>
        <taxon>Viridiplantae</taxon>
        <taxon>Streptophyta</taxon>
        <taxon>Embryophyta</taxon>
        <taxon>Tracheophyta</taxon>
        <taxon>Spermatophyta</taxon>
        <taxon>Magnoliopsida</taxon>
        <taxon>eudicotyledons</taxon>
        <taxon>Gunneridae</taxon>
        <taxon>Pentapetalae</taxon>
        <taxon>asterids</taxon>
        <taxon>campanulids</taxon>
        <taxon>Asterales</taxon>
        <taxon>Asteraceae</taxon>
        <taxon>Asteroideae</taxon>
        <taxon>Anthemideae</taxon>
        <taxon>Artemisiinae</taxon>
        <taxon>Artemisia</taxon>
    </lineage>
</organism>
<sequence length="142" mass="16788">MSMPTMLEMTRASHEDIERLERLILKDRRDNDPQKLFHVEIYENKDNARKDEIEATLGGQTAMFYHLLKEIREYYRCHPTAQVIHNITDEYEQDLQRELPQIKFSGEVLFRRELGAAISTMDFGIPNLSLKLLSLAKYDRMV</sequence>
<dbReference type="EMBL" id="PKPP01000773">
    <property type="protein sequence ID" value="PWA88849.1"/>
    <property type="molecule type" value="Genomic_DNA"/>
</dbReference>
<dbReference type="AlphaFoldDB" id="A0A2U1PSW0"/>
<comment type="caution">
    <text evidence="1">The sequence shown here is derived from an EMBL/GenBank/DDBJ whole genome shotgun (WGS) entry which is preliminary data.</text>
</comment>
<dbReference type="Proteomes" id="UP000245207">
    <property type="component" value="Unassembled WGS sequence"/>
</dbReference>
<accession>A0A2U1PSW0</accession>
<protein>
    <submittedName>
        <fullName evidence="1">Splicing factor 3A subunit 3</fullName>
    </submittedName>
</protein>
<dbReference type="OrthoDB" id="2160351at2759"/>
<proteinExistence type="predicted"/>
<keyword evidence="2" id="KW-1185">Reference proteome</keyword>
<evidence type="ECO:0000313" key="2">
    <source>
        <dbReference type="Proteomes" id="UP000245207"/>
    </source>
</evidence>
<dbReference type="STRING" id="35608.A0A2U1PSW0"/>
<evidence type="ECO:0000313" key="1">
    <source>
        <dbReference type="EMBL" id="PWA88849.1"/>
    </source>
</evidence>